<reference evidence="3" key="3">
    <citation type="submission" date="2018-08" db="UniProtKB">
        <authorList>
            <consortium name="EnsemblPlants"/>
        </authorList>
    </citation>
    <scope>IDENTIFICATION</scope>
    <source>
        <strain evidence="3">cv. Bd21</strain>
    </source>
</reference>
<evidence type="ECO:0000259" key="1">
    <source>
        <dbReference type="Pfam" id="PF20241"/>
    </source>
</evidence>
<dbReference type="Proteomes" id="UP000008810">
    <property type="component" value="Chromosome 1"/>
</dbReference>
<name>A0A2K2DHU0_BRADI</name>
<reference evidence="2" key="2">
    <citation type="submission" date="2017-06" db="EMBL/GenBank/DDBJ databases">
        <title>WGS assembly of Brachypodium distachyon.</title>
        <authorList>
            <consortium name="The International Brachypodium Initiative"/>
            <person name="Lucas S."/>
            <person name="Harmon-Smith M."/>
            <person name="Lail K."/>
            <person name="Tice H."/>
            <person name="Grimwood J."/>
            <person name="Bruce D."/>
            <person name="Barry K."/>
            <person name="Shu S."/>
            <person name="Lindquist E."/>
            <person name="Wang M."/>
            <person name="Pitluck S."/>
            <person name="Vogel J.P."/>
            <person name="Garvin D.F."/>
            <person name="Mockler T.C."/>
            <person name="Schmutz J."/>
            <person name="Rokhsar D."/>
            <person name="Bevan M.W."/>
        </authorList>
    </citation>
    <scope>NUCLEOTIDE SEQUENCE</scope>
    <source>
        <strain evidence="2">Bd21</strain>
    </source>
</reference>
<evidence type="ECO:0000313" key="3">
    <source>
        <dbReference type="EnsemblPlants" id="PNT73838"/>
    </source>
</evidence>
<dbReference type="OrthoDB" id="664446at2759"/>
<sequence>MHLDRLSRFAYESWNMAWRTGVQGANKCLKPDRHRRVPCANCLFCTSCCDHFAINQGTDRVHTRRTTKGVILSDPTDDVFSRYIIENSTHRDGSTYKRNLTFQKSFRITDREETRLEPKMFSEPTDCQPDRERCIVHSPSRMMQIYSLKLSQIPIDNKSVELYGYIAVRDYHDSLLNYIVNRSRDDPIIVHQGSLIPMTGPKRGISMSSTVLLEFDMRIKKGEPEENDLQLIDGASEICEVTAPMHVYTTRIEGDCGAVDITSALVYEAVEATIEVVVPEVLSGFSLSLSSLVLIYGSRKEIQLFHGTICESCALRRSVIAVGLKFKIRRKGSKNGLERYCSFKAANHGCARRQIMLDIASISAKVTWSTDPL</sequence>
<organism evidence="2">
    <name type="scientific">Brachypodium distachyon</name>
    <name type="common">Purple false brome</name>
    <name type="synonym">Trachynia distachya</name>
    <dbReference type="NCBI Taxonomy" id="15368"/>
    <lineage>
        <taxon>Eukaryota</taxon>
        <taxon>Viridiplantae</taxon>
        <taxon>Streptophyta</taxon>
        <taxon>Embryophyta</taxon>
        <taxon>Tracheophyta</taxon>
        <taxon>Spermatophyta</taxon>
        <taxon>Magnoliopsida</taxon>
        <taxon>Liliopsida</taxon>
        <taxon>Poales</taxon>
        <taxon>Poaceae</taxon>
        <taxon>BOP clade</taxon>
        <taxon>Pooideae</taxon>
        <taxon>Stipodae</taxon>
        <taxon>Brachypodieae</taxon>
        <taxon>Brachypodium</taxon>
    </lineage>
</organism>
<dbReference type="PANTHER" id="PTHR33065:SF19">
    <property type="entry name" value="OS11G0130700 PROTEIN"/>
    <property type="match status" value="1"/>
</dbReference>
<reference evidence="2 3" key="1">
    <citation type="journal article" date="2010" name="Nature">
        <title>Genome sequencing and analysis of the model grass Brachypodium distachyon.</title>
        <authorList>
            <consortium name="International Brachypodium Initiative"/>
        </authorList>
    </citation>
    <scope>NUCLEOTIDE SEQUENCE [LARGE SCALE GENOMIC DNA]</scope>
    <source>
        <strain evidence="2">Bd21</strain>
        <strain evidence="3">cv. Bd21</strain>
    </source>
</reference>
<dbReference type="Pfam" id="PF20241">
    <property type="entry name" value="DUF6598"/>
    <property type="match status" value="1"/>
</dbReference>
<protein>
    <recommendedName>
        <fullName evidence="1">DUF6598 domain-containing protein</fullName>
    </recommendedName>
</protein>
<dbReference type="PANTHER" id="PTHR33065">
    <property type="entry name" value="OS07G0486400 PROTEIN"/>
    <property type="match status" value="1"/>
</dbReference>
<feature type="domain" description="DUF6598" evidence="1">
    <location>
        <begin position="142"/>
        <end position="365"/>
    </location>
</feature>
<evidence type="ECO:0000313" key="2">
    <source>
        <dbReference type="EMBL" id="PNT73838.1"/>
    </source>
</evidence>
<gene>
    <name evidence="3" type="primary">LOC100845732</name>
    <name evidence="2" type="ORF">BRADI_1g02505v3</name>
</gene>
<keyword evidence="4" id="KW-1185">Reference proteome</keyword>
<proteinExistence type="predicted"/>
<dbReference type="EnsemblPlants" id="PNT73838">
    <property type="protein sequence ID" value="PNT73838"/>
    <property type="gene ID" value="BRADI_1g02505v3"/>
</dbReference>
<dbReference type="ExpressionAtlas" id="A0A2K2DHU0">
    <property type="expression patterns" value="baseline"/>
</dbReference>
<accession>A0A2K2DHU0</accession>
<dbReference type="InterPro" id="IPR046533">
    <property type="entry name" value="DUF6598"/>
</dbReference>
<dbReference type="EMBL" id="CM000880">
    <property type="protein sequence ID" value="PNT73838.1"/>
    <property type="molecule type" value="Genomic_DNA"/>
</dbReference>
<dbReference type="AlphaFoldDB" id="A0A2K2DHU0"/>
<dbReference type="Gramene" id="PNT73838">
    <property type="protein sequence ID" value="PNT73838"/>
    <property type="gene ID" value="BRADI_1g02505v3"/>
</dbReference>
<evidence type="ECO:0000313" key="4">
    <source>
        <dbReference type="Proteomes" id="UP000008810"/>
    </source>
</evidence>